<dbReference type="AlphaFoldDB" id="A0A917K8F1"/>
<proteinExistence type="predicted"/>
<protein>
    <submittedName>
        <fullName evidence="2">Uncharacterized protein</fullName>
    </submittedName>
</protein>
<gene>
    <name evidence="2" type="ORF">GCM10010121_012610</name>
</gene>
<feature type="compositionally biased region" description="Basic residues" evidence="1">
    <location>
        <begin position="201"/>
        <end position="216"/>
    </location>
</feature>
<feature type="compositionally biased region" description="Basic and acidic residues" evidence="1">
    <location>
        <begin position="174"/>
        <end position="183"/>
    </location>
</feature>
<organism evidence="2 3">
    <name type="scientific">Streptomyces brasiliensis</name>
    <dbReference type="NCBI Taxonomy" id="1954"/>
    <lineage>
        <taxon>Bacteria</taxon>
        <taxon>Bacillati</taxon>
        <taxon>Actinomycetota</taxon>
        <taxon>Actinomycetes</taxon>
        <taxon>Kitasatosporales</taxon>
        <taxon>Streptomycetaceae</taxon>
        <taxon>Streptomyces</taxon>
    </lineage>
</organism>
<dbReference type="Proteomes" id="UP000657574">
    <property type="component" value="Unassembled WGS sequence"/>
</dbReference>
<accession>A0A917K8F1</accession>
<name>A0A917K8F1_9ACTN</name>
<reference evidence="2" key="1">
    <citation type="journal article" date="2014" name="Int. J. Syst. Evol. Microbiol.">
        <title>Complete genome sequence of Corynebacterium casei LMG S-19264T (=DSM 44701T), isolated from a smear-ripened cheese.</title>
        <authorList>
            <consortium name="US DOE Joint Genome Institute (JGI-PGF)"/>
            <person name="Walter F."/>
            <person name="Albersmeier A."/>
            <person name="Kalinowski J."/>
            <person name="Ruckert C."/>
        </authorList>
    </citation>
    <scope>NUCLEOTIDE SEQUENCE</scope>
    <source>
        <strain evidence="2">JCM 3086</strain>
    </source>
</reference>
<comment type="caution">
    <text evidence="2">The sequence shown here is derived from an EMBL/GenBank/DDBJ whole genome shotgun (WGS) entry which is preliminary data.</text>
</comment>
<sequence length="216" mass="24166">MCSVRLRARVVSHALTTQAEDLRAVLGTDAAPGRQAYARTVARLDAAEDLLTRAHHADQRADGVDAQIRGMYDTNHQELQVERRIRERAALKRMLPWRKGMLADADALRDRTTQRAEQIGALRSQALDLRNQADQMHRQAQEQVNAAGGSGSYRLLGKQIAEQRALLPQRIERLDQVDHETPEPRQPSRPTSPSRPPVGGTRRRLSPGRGRVRCGV</sequence>
<feature type="region of interest" description="Disordered" evidence="1">
    <location>
        <begin position="174"/>
        <end position="216"/>
    </location>
</feature>
<evidence type="ECO:0000256" key="1">
    <source>
        <dbReference type="SAM" id="MobiDB-lite"/>
    </source>
</evidence>
<evidence type="ECO:0000313" key="2">
    <source>
        <dbReference type="EMBL" id="GGJ03760.1"/>
    </source>
</evidence>
<dbReference type="EMBL" id="BMQA01000003">
    <property type="protein sequence ID" value="GGJ03760.1"/>
    <property type="molecule type" value="Genomic_DNA"/>
</dbReference>
<keyword evidence="3" id="KW-1185">Reference proteome</keyword>
<reference evidence="2" key="2">
    <citation type="submission" date="2020-09" db="EMBL/GenBank/DDBJ databases">
        <authorList>
            <person name="Sun Q."/>
            <person name="Ohkuma M."/>
        </authorList>
    </citation>
    <scope>NUCLEOTIDE SEQUENCE</scope>
    <source>
        <strain evidence="2">JCM 3086</strain>
    </source>
</reference>
<evidence type="ECO:0000313" key="3">
    <source>
        <dbReference type="Proteomes" id="UP000657574"/>
    </source>
</evidence>
<feature type="compositionally biased region" description="Low complexity" evidence="1">
    <location>
        <begin position="188"/>
        <end position="200"/>
    </location>
</feature>